<dbReference type="EMBL" id="VSSQ01015890">
    <property type="protein sequence ID" value="MPM56707.1"/>
    <property type="molecule type" value="Genomic_DNA"/>
</dbReference>
<dbReference type="InterPro" id="IPR003607">
    <property type="entry name" value="HD/PDEase_dom"/>
</dbReference>
<evidence type="ECO:0000259" key="1">
    <source>
        <dbReference type="SMART" id="SM00471"/>
    </source>
</evidence>
<feature type="domain" description="HD/PDEase" evidence="1">
    <location>
        <begin position="25"/>
        <end position="148"/>
    </location>
</feature>
<protein>
    <submittedName>
        <fullName evidence="2">5'-deoxynucleotidase YfbR</fullName>
        <ecNumber evidence="2">3.1.3.89</ecNumber>
    </submittedName>
</protein>
<proteinExistence type="predicted"/>
<dbReference type="Gene3D" id="1.10.3210.10">
    <property type="entry name" value="Hypothetical protein af1432"/>
    <property type="match status" value="1"/>
</dbReference>
<dbReference type="SUPFAM" id="SSF109604">
    <property type="entry name" value="HD-domain/PDEase-like"/>
    <property type="match status" value="1"/>
</dbReference>
<dbReference type="GO" id="GO:0002953">
    <property type="term" value="F:5'-deoxynucleotidase activity"/>
    <property type="evidence" value="ECO:0007669"/>
    <property type="project" value="UniProtKB-EC"/>
</dbReference>
<organism evidence="2">
    <name type="scientific">bioreactor metagenome</name>
    <dbReference type="NCBI Taxonomy" id="1076179"/>
    <lineage>
        <taxon>unclassified sequences</taxon>
        <taxon>metagenomes</taxon>
        <taxon>ecological metagenomes</taxon>
    </lineage>
</organism>
<gene>
    <name evidence="2" type="primary">yfbR_4</name>
    <name evidence="2" type="ORF">SDC9_103521</name>
</gene>
<dbReference type="NCBIfam" id="NF003009">
    <property type="entry name" value="PRK03826.1"/>
    <property type="match status" value="1"/>
</dbReference>
<accession>A0A645AUD7</accession>
<dbReference type="SMART" id="SM00471">
    <property type="entry name" value="HDc"/>
    <property type="match status" value="1"/>
</dbReference>
<dbReference type="Pfam" id="PF12917">
    <property type="entry name" value="YfbR-like"/>
    <property type="match status" value="1"/>
</dbReference>
<dbReference type="AlphaFoldDB" id="A0A645AUD7"/>
<sequence>MKSHFFAYLSRLRFISRWALMRNTATENVQEHSHQAAVLAHALGIIRNQRFGGHVDAGAVAVAALYHDASEILTGDMPTPIKYFNPSIRSAYKEVEAVANRKLVEMLPPELQSVYEPILEIPDPEIRVLVKAADKLSAYIKCVEEVKAGNGEFRDAAQQTRAALEEFGLPEVTYFLDTFMDSFSLTLDELK</sequence>
<keyword evidence="2" id="KW-0378">Hydrolase</keyword>
<reference evidence="2" key="1">
    <citation type="submission" date="2019-08" db="EMBL/GenBank/DDBJ databases">
        <authorList>
            <person name="Kucharzyk K."/>
            <person name="Murdoch R.W."/>
            <person name="Higgins S."/>
            <person name="Loffler F."/>
        </authorList>
    </citation>
    <scope>NUCLEOTIDE SEQUENCE</scope>
</reference>
<dbReference type="EC" id="3.1.3.89" evidence="2"/>
<evidence type="ECO:0000313" key="2">
    <source>
        <dbReference type="EMBL" id="MPM56707.1"/>
    </source>
</evidence>
<comment type="caution">
    <text evidence="2">The sequence shown here is derived from an EMBL/GenBank/DDBJ whole genome shotgun (WGS) entry which is preliminary data.</text>
</comment>
<name>A0A645AUD7_9ZZZZ</name>